<feature type="transmembrane region" description="Helical" evidence="6">
    <location>
        <begin position="94"/>
        <end position="111"/>
    </location>
</feature>
<reference evidence="8" key="1">
    <citation type="journal article" date="2020" name="Stud. Mycol.">
        <title>101 Dothideomycetes genomes: a test case for predicting lifestyles and emergence of pathogens.</title>
        <authorList>
            <person name="Haridas S."/>
            <person name="Albert R."/>
            <person name="Binder M."/>
            <person name="Bloem J."/>
            <person name="Labutti K."/>
            <person name="Salamov A."/>
            <person name="Andreopoulos B."/>
            <person name="Baker S."/>
            <person name="Barry K."/>
            <person name="Bills G."/>
            <person name="Bluhm B."/>
            <person name="Cannon C."/>
            <person name="Castanera R."/>
            <person name="Culley D."/>
            <person name="Daum C."/>
            <person name="Ezra D."/>
            <person name="Gonzalez J."/>
            <person name="Henrissat B."/>
            <person name="Kuo A."/>
            <person name="Liang C."/>
            <person name="Lipzen A."/>
            <person name="Lutzoni F."/>
            <person name="Magnuson J."/>
            <person name="Mondo S."/>
            <person name="Nolan M."/>
            <person name="Ohm R."/>
            <person name="Pangilinan J."/>
            <person name="Park H.-J."/>
            <person name="Ramirez L."/>
            <person name="Alfaro M."/>
            <person name="Sun H."/>
            <person name="Tritt A."/>
            <person name="Yoshinaga Y."/>
            <person name="Zwiers L.-H."/>
            <person name="Turgeon B."/>
            <person name="Goodwin S."/>
            <person name="Spatafora J."/>
            <person name="Crous P."/>
            <person name="Grigoriev I."/>
        </authorList>
    </citation>
    <scope>NUCLEOTIDE SEQUENCE</scope>
    <source>
        <strain evidence="8">CBS 627.86</strain>
    </source>
</reference>
<dbReference type="Proteomes" id="UP000799770">
    <property type="component" value="Unassembled WGS sequence"/>
</dbReference>
<keyword evidence="2" id="KW-0813">Transport</keyword>
<name>A0A6A5YPG7_9PLEO</name>
<evidence type="ECO:0000256" key="4">
    <source>
        <dbReference type="ARBA" id="ARBA00022989"/>
    </source>
</evidence>
<dbReference type="SUPFAM" id="SSF103473">
    <property type="entry name" value="MFS general substrate transporter"/>
    <property type="match status" value="1"/>
</dbReference>
<dbReference type="FunFam" id="1.20.1250.20:FF:000068">
    <property type="entry name" value="MFS general substrate transporter"/>
    <property type="match status" value="1"/>
</dbReference>
<dbReference type="Pfam" id="PF07690">
    <property type="entry name" value="MFS_1"/>
    <property type="match status" value="1"/>
</dbReference>
<comment type="subcellular location">
    <subcellularLocation>
        <location evidence="1">Membrane</location>
        <topology evidence="1">Multi-pass membrane protein</topology>
    </subcellularLocation>
</comment>
<dbReference type="Gene3D" id="1.20.1250.20">
    <property type="entry name" value="MFS general substrate transporter like domains"/>
    <property type="match status" value="2"/>
</dbReference>
<evidence type="ECO:0000259" key="7">
    <source>
        <dbReference type="PROSITE" id="PS50850"/>
    </source>
</evidence>
<evidence type="ECO:0000256" key="3">
    <source>
        <dbReference type="ARBA" id="ARBA00022692"/>
    </source>
</evidence>
<evidence type="ECO:0000256" key="6">
    <source>
        <dbReference type="SAM" id="Phobius"/>
    </source>
</evidence>
<dbReference type="InterPro" id="IPR020846">
    <property type="entry name" value="MFS_dom"/>
</dbReference>
<feature type="transmembrane region" description="Helical" evidence="6">
    <location>
        <begin position="374"/>
        <end position="390"/>
    </location>
</feature>
<keyword evidence="4 6" id="KW-1133">Transmembrane helix</keyword>
<accession>A0A6A5YPG7</accession>
<dbReference type="InterPro" id="IPR011701">
    <property type="entry name" value="MFS"/>
</dbReference>
<feature type="transmembrane region" description="Helical" evidence="6">
    <location>
        <begin position="53"/>
        <end position="70"/>
    </location>
</feature>
<feature type="transmembrane region" description="Helical" evidence="6">
    <location>
        <begin position="216"/>
        <end position="238"/>
    </location>
</feature>
<dbReference type="FunFam" id="1.20.1250.20:FF:000034">
    <property type="entry name" value="MFS general substrate transporter"/>
    <property type="match status" value="1"/>
</dbReference>
<keyword evidence="5 6" id="KW-0472">Membrane</keyword>
<dbReference type="GO" id="GO:0022857">
    <property type="term" value="F:transmembrane transporter activity"/>
    <property type="evidence" value="ECO:0007669"/>
    <property type="project" value="InterPro"/>
</dbReference>
<evidence type="ECO:0000313" key="9">
    <source>
        <dbReference type="Proteomes" id="UP000799770"/>
    </source>
</evidence>
<organism evidence="8 9">
    <name type="scientific">Lophiotrema nucula</name>
    <dbReference type="NCBI Taxonomy" id="690887"/>
    <lineage>
        <taxon>Eukaryota</taxon>
        <taxon>Fungi</taxon>
        <taxon>Dikarya</taxon>
        <taxon>Ascomycota</taxon>
        <taxon>Pezizomycotina</taxon>
        <taxon>Dothideomycetes</taxon>
        <taxon>Pleosporomycetidae</taxon>
        <taxon>Pleosporales</taxon>
        <taxon>Lophiotremataceae</taxon>
        <taxon>Lophiotrema</taxon>
    </lineage>
</organism>
<feature type="transmembrane region" description="Helical" evidence="6">
    <location>
        <begin position="149"/>
        <end position="171"/>
    </location>
</feature>
<feature type="transmembrane region" description="Helical" evidence="6">
    <location>
        <begin position="411"/>
        <end position="430"/>
    </location>
</feature>
<protein>
    <submittedName>
        <fullName evidence="8">Major facilitator superfamily domain-containing protein</fullName>
    </submittedName>
</protein>
<keyword evidence="9" id="KW-1185">Reference proteome</keyword>
<feature type="transmembrane region" description="Helical" evidence="6">
    <location>
        <begin position="325"/>
        <end position="342"/>
    </location>
</feature>
<evidence type="ECO:0000313" key="8">
    <source>
        <dbReference type="EMBL" id="KAF2109026.1"/>
    </source>
</evidence>
<dbReference type="InterPro" id="IPR036259">
    <property type="entry name" value="MFS_trans_sf"/>
</dbReference>
<feature type="transmembrane region" description="Helical" evidence="6">
    <location>
        <begin position="442"/>
        <end position="462"/>
    </location>
</feature>
<evidence type="ECO:0000256" key="1">
    <source>
        <dbReference type="ARBA" id="ARBA00004141"/>
    </source>
</evidence>
<evidence type="ECO:0000256" key="5">
    <source>
        <dbReference type="ARBA" id="ARBA00023136"/>
    </source>
</evidence>
<dbReference type="GO" id="GO:0016020">
    <property type="term" value="C:membrane"/>
    <property type="evidence" value="ECO:0007669"/>
    <property type="project" value="UniProtKB-SubCell"/>
</dbReference>
<gene>
    <name evidence="8" type="ORF">BDV96DRAFT_652266</name>
</gene>
<sequence>MATLSHPAKDVALDTLSTSDKQQTGQTLTLDEVDLQQGPGYDDKATRRLLRKMDLALIPFLALLYLLSFLDRSNIGNARLAGLENDLKLRGLDYNVALATFFPFYVLAEIPSNLMMKRSRPSLWIPSIMIAWGTMCCLMGIIHNYAGLLAIRAALGLAEGGLFPGITFYITMWYRRHECGFRMSLFFSAATAAGAFGGLLARGIMRLDKHRGLSAWQWIFIIEGAITVVIATAAYLVMYDYPDTASFLTKEDRNEVQRRLQEDRQSLDDKFNLKYFWHAVKDWKIWIHMLITIGIYSPLYSFSLFLPTIISKLGYSNEAAQLMTVPPYVVACFFCILVGWITDKRGQRGLYMIVCNLVAILGFILQIATNDPRVKYVGTFFAAAGIYSNVPQTVAWNGNNIGGSTKRSVGIAMQVGFGNLGGVLSGFTYLSKDAPHYHQGHGIVIGLLAMSAILCIFMRWWYARENKKRDAESKGWSREAMQAQADRGDDARFFRFTT</sequence>
<feature type="transmembrane region" description="Helical" evidence="6">
    <location>
        <begin position="123"/>
        <end position="143"/>
    </location>
</feature>
<dbReference type="PROSITE" id="PS50850">
    <property type="entry name" value="MFS"/>
    <property type="match status" value="1"/>
</dbReference>
<dbReference type="AlphaFoldDB" id="A0A6A5YPG7"/>
<feature type="transmembrane region" description="Helical" evidence="6">
    <location>
        <begin position="183"/>
        <end position="204"/>
    </location>
</feature>
<dbReference type="PANTHER" id="PTHR43791">
    <property type="entry name" value="PERMEASE-RELATED"/>
    <property type="match status" value="1"/>
</dbReference>
<dbReference type="OrthoDB" id="2962993at2759"/>
<dbReference type="EMBL" id="ML977344">
    <property type="protein sequence ID" value="KAF2109026.1"/>
    <property type="molecule type" value="Genomic_DNA"/>
</dbReference>
<evidence type="ECO:0000256" key="2">
    <source>
        <dbReference type="ARBA" id="ARBA00022448"/>
    </source>
</evidence>
<dbReference type="PANTHER" id="PTHR43791:SF57">
    <property type="entry name" value="MAJOR FACILITATOR SUPERFAMILY (MFS) PROFILE DOMAIN-CONTAINING PROTEIN"/>
    <property type="match status" value="1"/>
</dbReference>
<feature type="domain" description="Major facilitator superfamily (MFS) profile" evidence="7">
    <location>
        <begin position="57"/>
        <end position="467"/>
    </location>
</feature>
<feature type="transmembrane region" description="Helical" evidence="6">
    <location>
        <begin position="349"/>
        <end position="368"/>
    </location>
</feature>
<proteinExistence type="predicted"/>
<feature type="transmembrane region" description="Helical" evidence="6">
    <location>
        <begin position="285"/>
        <end position="305"/>
    </location>
</feature>
<keyword evidence="3 6" id="KW-0812">Transmembrane</keyword>